<sequence>MTDDERPPSGPWLPEHLRGLTQETATDEQRAEIRAAFHRRMEELDAYWTPERKAALRPDVAKTLAGKQALVDARNAAEAADPSLFWRRAGAEAARSAVLAERMVPAEGVAAFRAAFDEALPRVRAENPLGRTER</sequence>
<name>A0ABP4MV05_9ACTN</name>
<evidence type="ECO:0000313" key="3">
    <source>
        <dbReference type="Proteomes" id="UP001501470"/>
    </source>
</evidence>
<feature type="region of interest" description="Disordered" evidence="1">
    <location>
        <begin position="1"/>
        <end position="26"/>
    </location>
</feature>
<reference evidence="3" key="1">
    <citation type="journal article" date="2019" name="Int. J. Syst. Evol. Microbiol.">
        <title>The Global Catalogue of Microorganisms (GCM) 10K type strain sequencing project: providing services to taxonomists for standard genome sequencing and annotation.</title>
        <authorList>
            <consortium name="The Broad Institute Genomics Platform"/>
            <consortium name="The Broad Institute Genome Sequencing Center for Infectious Disease"/>
            <person name="Wu L."/>
            <person name="Ma J."/>
        </authorList>
    </citation>
    <scope>NUCLEOTIDE SEQUENCE [LARGE SCALE GENOMIC DNA]</scope>
    <source>
        <strain evidence="3">JCM 15933</strain>
    </source>
</reference>
<comment type="caution">
    <text evidence="2">The sequence shown here is derived from an EMBL/GenBank/DDBJ whole genome shotgun (WGS) entry which is preliminary data.</text>
</comment>
<gene>
    <name evidence="2" type="ORF">GCM10009827_084200</name>
</gene>
<accession>A0ABP4MV05</accession>
<evidence type="ECO:0000313" key="2">
    <source>
        <dbReference type="EMBL" id="GAA1550699.1"/>
    </source>
</evidence>
<dbReference type="Proteomes" id="UP001501470">
    <property type="component" value="Unassembled WGS sequence"/>
</dbReference>
<organism evidence="2 3">
    <name type="scientific">Dactylosporangium maewongense</name>
    <dbReference type="NCBI Taxonomy" id="634393"/>
    <lineage>
        <taxon>Bacteria</taxon>
        <taxon>Bacillati</taxon>
        <taxon>Actinomycetota</taxon>
        <taxon>Actinomycetes</taxon>
        <taxon>Micromonosporales</taxon>
        <taxon>Micromonosporaceae</taxon>
        <taxon>Dactylosporangium</taxon>
    </lineage>
</organism>
<dbReference type="RefSeq" id="WP_344509327.1">
    <property type="nucleotide sequence ID" value="NZ_BAAAQD010000021.1"/>
</dbReference>
<proteinExistence type="predicted"/>
<dbReference type="EMBL" id="BAAAQD010000021">
    <property type="protein sequence ID" value="GAA1550699.1"/>
    <property type="molecule type" value="Genomic_DNA"/>
</dbReference>
<evidence type="ECO:0000256" key="1">
    <source>
        <dbReference type="SAM" id="MobiDB-lite"/>
    </source>
</evidence>
<keyword evidence="3" id="KW-1185">Reference proteome</keyword>
<protein>
    <submittedName>
        <fullName evidence="2">Uncharacterized protein</fullName>
    </submittedName>
</protein>